<gene>
    <name evidence="1" type="ORF">KPL71_026857</name>
</gene>
<reference evidence="2" key="1">
    <citation type="journal article" date="2023" name="Hortic. Res.">
        <title>A chromosome-level phased genome enabling allele-level studies in sweet orange: a case study on citrus Huanglongbing tolerance.</title>
        <authorList>
            <person name="Wu B."/>
            <person name="Yu Q."/>
            <person name="Deng Z."/>
            <person name="Duan Y."/>
            <person name="Luo F."/>
            <person name="Gmitter F. Jr."/>
        </authorList>
    </citation>
    <scope>NUCLEOTIDE SEQUENCE [LARGE SCALE GENOMIC DNA]</scope>
    <source>
        <strain evidence="2">cv. Valencia</strain>
    </source>
</reference>
<proteinExistence type="predicted"/>
<sequence length="564" mass="64156">MNKVTGISEPFLISFFITGLRVDIRRELLLSQPSSLMEAFALALLQVGPRMLVASTYIKELHAIAEAVHKWRQYLLGHFFIIRTDQKSIRELLQQVIQTPEQQFYVRKLLGYHFRVEYKPGRTNSAADALSRVHEVNVLKLYVHSTTTLLLASCPIPEFLSILREENQSLPDLLALHQKYSTGSLMYPYSVSDGILRFKHRFFINSHSVLKPSLLQEFHATPVAGHAGAKQTLVRLSTLFYWPNMRKDVELFVASCLLFQQTKYSTQAPAGLLQPLPIPSLVWEEVAMDFITGLPSSHGFTVILVVVDRLTKSAHFSALPTHFTASKTSFYSLICFWKKLFELSGTKLKHSTSYHPQTDGQSEVVNRGLEQYLRVFTQAKPTSWFDYLGWAEFSYNTSFHTSIQMSSFKALYGREPPVIPSYTGSSTSIQALDELLLERDALLTALKTNLLAAQHRMQQKANAHRRELELQVGDQVLVKLQPYRQISVANRLSNKLAKRYYGPFRVMERIGAVAYRLDLPPDSKIHPVFHISLLKPFHGQDLPPDSKIHPVLLFAVFTSGITYC</sequence>
<accession>A0ACB8I298</accession>
<comment type="caution">
    <text evidence="1">The sequence shown here is derived from an EMBL/GenBank/DDBJ whole genome shotgun (WGS) entry which is preliminary data.</text>
</comment>
<name>A0ACB8I298_CITSI</name>
<evidence type="ECO:0000313" key="2">
    <source>
        <dbReference type="Proteomes" id="UP000829398"/>
    </source>
</evidence>
<organism evidence="1 2">
    <name type="scientific">Citrus sinensis</name>
    <name type="common">Sweet orange</name>
    <name type="synonym">Citrus aurantium var. sinensis</name>
    <dbReference type="NCBI Taxonomy" id="2711"/>
    <lineage>
        <taxon>Eukaryota</taxon>
        <taxon>Viridiplantae</taxon>
        <taxon>Streptophyta</taxon>
        <taxon>Embryophyta</taxon>
        <taxon>Tracheophyta</taxon>
        <taxon>Spermatophyta</taxon>
        <taxon>Magnoliopsida</taxon>
        <taxon>eudicotyledons</taxon>
        <taxon>Gunneridae</taxon>
        <taxon>Pentapetalae</taxon>
        <taxon>rosids</taxon>
        <taxon>malvids</taxon>
        <taxon>Sapindales</taxon>
        <taxon>Rutaceae</taxon>
        <taxon>Aurantioideae</taxon>
        <taxon>Citrus</taxon>
    </lineage>
</organism>
<protein>
    <submittedName>
        <fullName evidence="1">Uncharacterized protein</fullName>
    </submittedName>
</protein>
<evidence type="ECO:0000313" key="1">
    <source>
        <dbReference type="EMBL" id="KAH9681158.1"/>
    </source>
</evidence>
<dbReference type="Proteomes" id="UP000829398">
    <property type="component" value="Chromosome 9"/>
</dbReference>
<keyword evidence="2" id="KW-1185">Reference proteome</keyword>
<dbReference type="EMBL" id="CM039178">
    <property type="protein sequence ID" value="KAH9681158.1"/>
    <property type="molecule type" value="Genomic_DNA"/>
</dbReference>